<evidence type="ECO:0000313" key="2">
    <source>
        <dbReference type="Proteomes" id="UP000002028"/>
    </source>
</evidence>
<dbReference type="AlphaFoldDB" id="D2QCL4"/>
<name>D2QCL4_SPILD</name>
<proteinExistence type="predicted"/>
<dbReference type="EMBL" id="CP001769">
    <property type="protein sequence ID" value="ADB38019.1"/>
    <property type="molecule type" value="Genomic_DNA"/>
</dbReference>
<gene>
    <name evidence="1" type="ordered locus">Slin_1974</name>
</gene>
<accession>D2QCL4</accession>
<dbReference type="KEGG" id="sli:Slin_1974"/>
<dbReference type="HOGENOM" id="CLU_1757677_0_0_10"/>
<protein>
    <submittedName>
        <fullName evidence="1">Uncharacterized protein</fullName>
    </submittedName>
</protein>
<evidence type="ECO:0000313" key="1">
    <source>
        <dbReference type="EMBL" id="ADB38019.1"/>
    </source>
</evidence>
<sequence length="148" mass="16589">MTKHRTTESLKTLDCIDEQLGHMRLSVKPGTGNEKTKSWEIITDFLWNAHDTEYEHPGRVQTSKLSYNINGLTVNLLSISDPNETFLNIGLIFSTGQIVKVSETPKQGDQLQVLFSQTNGEIQALVGSGQIDKNQNKITQVTKKKFGR</sequence>
<organism evidence="1 2">
    <name type="scientific">Spirosoma linguale (strain ATCC 33905 / DSM 74 / LMG 10896 / Claus 1)</name>
    <dbReference type="NCBI Taxonomy" id="504472"/>
    <lineage>
        <taxon>Bacteria</taxon>
        <taxon>Pseudomonadati</taxon>
        <taxon>Bacteroidota</taxon>
        <taxon>Cytophagia</taxon>
        <taxon>Cytophagales</taxon>
        <taxon>Cytophagaceae</taxon>
        <taxon>Spirosoma</taxon>
    </lineage>
</organism>
<reference evidence="1 2" key="1">
    <citation type="journal article" date="2010" name="Stand. Genomic Sci.">
        <title>Complete genome sequence of Spirosoma linguale type strain (1).</title>
        <authorList>
            <person name="Lail K."/>
            <person name="Sikorski J."/>
            <person name="Saunders E."/>
            <person name="Lapidus A."/>
            <person name="Glavina Del Rio T."/>
            <person name="Copeland A."/>
            <person name="Tice H."/>
            <person name="Cheng J.-F."/>
            <person name="Lucas S."/>
            <person name="Nolan M."/>
            <person name="Bruce D."/>
            <person name="Goodwin L."/>
            <person name="Pitluck S."/>
            <person name="Ivanova N."/>
            <person name="Mavromatis K."/>
            <person name="Ovchinnikova G."/>
            <person name="Pati A."/>
            <person name="Chen A."/>
            <person name="Palaniappan K."/>
            <person name="Land M."/>
            <person name="Hauser L."/>
            <person name="Chang Y.-J."/>
            <person name="Jeffries C.D."/>
            <person name="Chain P."/>
            <person name="Brettin T."/>
            <person name="Detter J.C."/>
            <person name="Schuetze A."/>
            <person name="Rohde M."/>
            <person name="Tindall B.J."/>
            <person name="Goeker M."/>
            <person name="Bristow J."/>
            <person name="Eisen J.A."/>
            <person name="Markowitz V."/>
            <person name="Hugenholtz P."/>
            <person name="Kyrpides N.C."/>
            <person name="Klenk H.-P."/>
            <person name="Chen F."/>
        </authorList>
    </citation>
    <scope>NUCLEOTIDE SEQUENCE [LARGE SCALE GENOMIC DNA]</scope>
    <source>
        <strain evidence="2">ATCC 33905 / DSM 74 / LMG 10896 / Claus 1</strain>
    </source>
</reference>
<dbReference type="STRING" id="504472.Slin_1974"/>
<dbReference type="Proteomes" id="UP000002028">
    <property type="component" value="Chromosome"/>
</dbReference>
<keyword evidence="2" id="KW-1185">Reference proteome</keyword>